<feature type="transmembrane region" description="Helical" evidence="7">
    <location>
        <begin position="21"/>
        <end position="41"/>
    </location>
</feature>
<evidence type="ECO:0000256" key="4">
    <source>
        <dbReference type="ARBA" id="ARBA00022989"/>
    </source>
</evidence>
<evidence type="ECO:0000313" key="10">
    <source>
        <dbReference type="EMBL" id="RHK08283.1"/>
    </source>
</evidence>
<evidence type="ECO:0000256" key="3">
    <source>
        <dbReference type="ARBA" id="ARBA00022692"/>
    </source>
</evidence>
<reference evidence="10 11" key="1">
    <citation type="submission" date="2018-08" db="EMBL/GenBank/DDBJ databases">
        <title>A genome reference for cultivated species of the human gut microbiota.</title>
        <authorList>
            <person name="Zou Y."/>
            <person name="Xue W."/>
            <person name="Luo G."/>
        </authorList>
    </citation>
    <scope>NUCLEOTIDE SEQUENCE [LARGE SCALE GENOMIC DNA]</scope>
    <source>
        <strain evidence="10 11">AF48-16</strain>
    </source>
</reference>
<feature type="transmembrane region" description="Helical" evidence="7">
    <location>
        <begin position="656"/>
        <end position="688"/>
    </location>
</feature>
<dbReference type="InterPro" id="IPR038766">
    <property type="entry name" value="Membrane_comp_ABC_pdt"/>
</dbReference>
<gene>
    <name evidence="10" type="ORF">DW084_00990</name>
</gene>
<keyword evidence="4 7" id="KW-1133">Transmembrane helix</keyword>
<dbReference type="PANTHER" id="PTHR30287:SF1">
    <property type="entry name" value="INNER MEMBRANE PROTEIN"/>
    <property type="match status" value="1"/>
</dbReference>
<evidence type="ECO:0000313" key="11">
    <source>
        <dbReference type="Proteomes" id="UP000286288"/>
    </source>
</evidence>
<organism evidence="10 11">
    <name type="scientific">Enterococcus casseliflavus</name>
    <name type="common">Enterococcus flavescens</name>
    <dbReference type="NCBI Taxonomy" id="37734"/>
    <lineage>
        <taxon>Bacteria</taxon>
        <taxon>Bacillati</taxon>
        <taxon>Bacillota</taxon>
        <taxon>Bacilli</taxon>
        <taxon>Lactobacillales</taxon>
        <taxon>Enterococcaceae</taxon>
        <taxon>Enterococcus</taxon>
    </lineage>
</organism>
<keyword evidence="2" id="KW-1003">Cell membrane</keyword>
<comment type="subcellular location">
    <subcellularLocation>
        <location evidence="1">Cell membrane</location>
        <topology evidence="1">Multi-pass membrane protein</topology>
    </subcellularLocation>
</comment>
<feature type="coiled-coil region" evidence="6">
    <location>
        <begin position="453"/>
        <end position="582"/>
    </location>
</feature>
<feature type="transmembrane region" description="Helical" evidence="7">
    <location>
        <begin position="1010"/>
        <end position="1030"/>
    </location>
</feature>
<dbReference type="PANTHER" id="PTHR30287">
    <property type="entry name" value="MEMBRANE COMPONENT OF PREDICTED ABC SUPERFAMILY METABOLITE UPTAKE TRANSPORTER"/>
    <property type="match status" value="1"/>
</dbReference>
<feature type="transmembrane region" description="Helical" evidence="7">
    <location>
        <begin position="1063"/>
        <end position="1085"/>
    </location>
</feature>
<evidence type="ECO:0000256" key="2">
    <source>
        <dbReference type="ARBA" id="ARBA00022475"/>
    </source>
</evidence>
<keyword evidence="6" id="KW-0175">Coiled coil</keyword>
<evidence type="ECO:0000259" key="9">
    <source>
        <dbReference type="Pfam" id="PF12704"/>
    </source>
</evidence>
<feature type="transmembrane region" description="Helical" evidence="7">
    <location>
        <begin position="1105"/>
        <end position="1125"/>
    </location>
</feature>
<accession>A0A415EYD1</accession>
<proteinExistence type="predicted"/>
<keyword evidence="5 7" id="KW-0472">Membrane</keyword>
<dbReference type="GO" id="GO:0005886">
    <property type="term" value="C:plasma membrane"/>
    <property type="evidence" value="ECO:0007669"/>
    <property type="project" value="UniProtKB-SubCell"/>
</dbReference>
<evidence type="ECO:0000256" key="1">
    <source>
        <dbReference type="ARBA" id="ARBA00004651"/>
    </source>
</evidence>
<dbReference type="AlphaFoldDB" id="A0A415EYD1"/>
<feature type="domain" description="ABC3 transporter permease C-terminal" evidence="8">
    <location>
        <begin position="611"/>
        <end position="724"/>
    </location>
</feature>
<feature type="domain" description="ABC3 transporter permease C-terminal" evidence="8">
    <location>
        <begin position="1015"/>
        <end position="1131"/>
    </location>
</feature>
<feature type="coiled-coil region" evidence="6">
    <location>
        <begin position="262"/>
        <end position="356"/>
    </location>
</feature>
<dbReference type="Pfam" id="PF12704">
    <property type="entry name" value="MacB_PCD"/>
    <property type="match status" value="2"/>
</dbReference>
<feature type="domain" description="MacB-like periplasmic core" evidence="9">
    <location>
        <begin position="22"/>
        <end position="222"/>
    </location>
</feature>
<keyword evidence="3 7" id="KW-0812">Transmembrane</keyword>
<dbReference type="InterPro" id="IPR025857">
    <property type="entry name" value="MacB_PCD"/>
</dbReference>
<feature type="transmembrane region" description="Helical" evidence="7">
    <location>
        <begin position="777"/>
        <end position="797"/>
    </location>
</feature>
<feature type="transmembrane region" description="Helical" evidence="7">
    <location>
        <begin position="605"/>
        <end position="626"/>
    </location>
</feature>
<dbReference type="Pfam" id="PF02687">
    <property type="entry name" value="FtsX"/>
    <property type="match status" value="2"/>
</dbReference>
<feature type="domain" description="MacB-like periplasmic core" evidence="9">
    <location>
        <begin position="777"/>
        <end position="945"/>
    </location>
</feature>
<sequence length="1140" mass="126411">MPMKKTLLRSSLREIRQAPGRFLSILGIIFLGVAFFVGISATGPNMEQAAEDYFARQKLADFTIASTLGLSTADREIIEEMPGVTSVEAEQIADINAENHRAVIRVFSLSKERQVNQYQVTSGRLPQKSGEIALDQAAQSSGGFALDETFELPESGENQLETHTYTIVGFVNSPEFIENFHRGNSTVGNGTVDYFAVIPEEDFKETAYARLLVRFDELSQVASYSEAYQTKRDQVSDEVEERLAPRAQGRRQELIDEAQPAIDEAKEQIRDGEEALQQAQAELDDATEKLAQAHQELTEQEAAFQTEIQTAQEQLNGEAQKLAEGKQALIENQRLLDQNEQALIQQEAQVQSAQAQLAPVLAQRPELQKGIQQVEEQLGLAYQGMDQIRSVGQLSAEEQMAQLPTVYAQVTAALAQLNLPTDVLGPIPDLEEIDETMIATMLTAAEDTLRPLIAEGEQQRAQLLGQMAAINDQEAQLQQAQQQVNAGWSQIRAGRQELAQAQTQITQGETQLSDARETLASEKAKGQSLLAAGWQEYRENEATLQEKLDEFKEKAPKEREKLEDAKKEVAEKEQELLELKPAVYRVANRDANPGYSEYQDNAERVSSLATIFPVIFFLIAALVSLTTMTRMIEEKRSEIGTLKALGYRNWEIGQKFLLYSSAAGITGAVLGLAVGFSFFPAIIIQAYGPLYNLTEYDTPWYLRLSLIAVGVSLLCTIGIALLVLRFDLRQSSASLLRPKAPKTGKRILLERITVIWRHLSFIQKVTMRNLFRYKSRMLMTILGIAGCTSMILTGFGLRDSISNIIPLQFEKIWQYQAVITFDDEDSEAMSETKAAAEDIEGFEAGLFLHTESLTLAQSGVTQQEVTVTVPEDPAALSKFVHLNDRVSGEAYELEGEGAIINEKLAKLFGLSVGDTITLTNESGEAFELNVAAIAENYTGHFAYLTPEAYQKIFQAAPSYNSELLKFSQRLTKSEEEAIAADLMAQDNVINVSFLSASADALDDTTATLNIVIWILISSAGALAFIVLYNLNNINIAERIRELSTIKVLGFYDREVTMYVFRENIFLTIFGIAFGLLLGVLQHQFVLQTIEVDIAMFSPTVEPMSYVYAAGLTCLFSSVVGIAMYFKLKHVNMIDALKANE</sequence>
<evidence type="ECO:0000256" key="7">
    <source>
        <dbReference type="SAM" id="Phobius"/>
    </source>
</evidence>
<feature type="transmembrane region" description="Helical" evidence="7">
    <location>
        <begin position="700"/>
        <end position="724"/>
    </location>
</feature>
<dbReference type="InterPro" id="IPR003838">
    <property type="entry name" value="ABC3_permease_C"/>
</dbReference>
<evidence type="ECO:0000256" key="6">
    <source>
        <dbReference type="SAM" id="Coils"/>
    </source>
</evidence>
<dbReference type="Proteomes" id="UP000286288">
    <property type="component" value="Unassembled WGS sequence"/>
</dbReference>
<name>A0A415EYD1_ENTCA</name>
<evidence type="ECO:0000256" key="5">
    <source>
        <dbReference type="ARBA" id="ARBA00023136"/>
    </source>
</evidence>
<dbReference type="EMBL" id="QRMZ01000001">
    <property type="protein sequence ID" value="RHK08283.1"/>
    <property type="molecule type" value="Genomic_DNA"/>
</dbReference>
<comment type="caution">
    <text evidence="10">The sequence shown here is derived from an EMBL/GenBank/DDBJ whole genome shotgun (WGS) entry which is preliminary data.</text>
</comment>
<protein>
    <submittedName>
        <fullName evidence="10">ABC transporter permease</fullName>
    </submittedName>
</protein>
<evidence type="ECO:0000259" key="8">
    <source>
        <dbReference type="Pfam" id="PF02687"/>
    </source>
</evidence>